<evidence type="ECO:0000256" key="6">
    <source>
        <dbReference type="ARBA" id="ARBA00022777"/>
    </source>
</evidence>
<dbReference type="GO" id="GO:0004693">
    <property type="term" value="F:cyclin-dependent protein serine/threonine kinase activity"/>
    <property type="evidence" value="ECO:0007669"/>
    <property type="project" value="UniProtKB-EC"/>
</dbReference>
<dbReference type="SMART" id="SM00220">
    <property type="entry name" value="S_TKc"/>
    <property type="match status" value="1"/>
</dbReference>
<comment type="similarity">
    <text evidence="1">Belongs to the protein kinase superfamily. CMGC Ser/Thr protein kinase family. CDC2/CDKX subfamily.</text>
</comment>
<dbReference type="AlphaFoldDB" id="A0AAV0HZ85"/>
<dbReference type="EC" id="2.7.11.22" evidence="2"/>
<dbReference type="EMBL" id="CAMGYJ010000003">
    <property type="protein sequence ID" value="CAI0390052.1"/>
    <property type="molecule type" value="Genomic_DNA"/>
</dbReference>
<dbReference type="InterPro" id="IPR008271">
    <property type="entry name" value="Ser/Thr_kinase_AS"/>
</dbReference>
<evidence type="ECO:0000256" key="1">
    <source>
        <dbReference type="ARBA" id="ARBA00006485"/>
    </source>
</evidence>
<keyword evidence="13" id="KW-1185">Reference proteome</keyword>
<dbReference type="PANTHER" id="PTHR24056:SF171">
    <property type="entry name" value="CYCLIN-DEPENDENT KINASE 20"/>
    <property type="match status" value="1"/>
</dbReference>
<keyword evidence="6" id="KW-0418">Kinase</keyword>
<dbReference type="Gene3D" id="1.10.510.10">
    <property type="entry name" value="Transferase(Phosphotransferase) domain 1"/>
    <property type="match status" value="2"/>
</dbReference>
<keyword evidence="4" id="KW-0808">Transferase</keyword>
<feature type="compositionally biased region" description="Polar residues" evidence="10">
    <location>
        <begin position="244"/>
        <end position="257"/>
    </location>
</feature>
<evidence type="ECO:0000313" key="12">
    <source>
        <dbReference type="EMBL" id="CAI0390052.1"/>
    </source>
</evidence>
<evidence type="ECO:0000256" key="5">
    <source>
        <dbReference type="ARBA" id="ARBA00022741"/>
    </source>
</evidence>
<comment type="catalytic activity">
    <reaction evidence="8">
        <text>L-threonyl-[protein] + ATP = O-phospho-L-threonyl-[protein] + ADP + H(+)</text>
        <dbReference type="Rhea" id="RHEA:46608"/>
        <dbReference type="Rhea" id="RHEA-COMP:11060"/>
        <dbReference type="Rhea" id="RHEA-COMP:11605"/>
        <dbReference type="ChEBI" id="CHEBI:15378"/>
        <dbReference type="ChEBI" id="CHEBI:30013"/>
        <dbReference type="ChEBI" id="CHEBI:30616"/>
        <dbReference type="ChEBI" id="CHEBI:61977"/>
        <dbReference type="ChEBI" id="CHEBI:456216"/>
        <dbReference type="EC" id="2.7.11.22"/>
    </reaction>
</comment>
<dbReference type="Proteomes" id="UP001154282">
    <property type="component" value="Unassembled WGS sequence"/>
</dbReference>
<sequence>MEPKSPPPPHPKSWSIYTRPEIIAKYQIHERVGSGAYSARRLADDHIVALKEVHDYQSAFREIEALRILQNCPNVVVLHEYFWAEDEDAVLVLEFLRTDLTAVIRDGKKKGGIRSGEVKQWMMQILSGLDACHRNMIVHRDLKPGNLLISHDGILKLVDFGQARILMEAGCIAADENPPPAPSDPLCIHHGDPTTASFNFERGNWGGEKHHQSSTLGEEDSFAEMTSEYKSQDFLDEMEETTTTRDGNVSCLATGTASEYGDDGSRSPNSYDDNDDDDRPQEGCFTSCVGTRWFRAPELLYGSTDYGMEVDLWALGCVFAELLTLEPLFPGGSDIDQLGRIIGVLGNLNEEVWPGCVNLPDYRTMSFGKVESPSGLESCLKNRSSEEVSLVKKLVCYDPFSRATAMELLHDVYFSMEPLPVSLSELHVPRSNSEHDVDSPGGWYDYARNPLDWE</sequence>
<dbReference type="PROSITE" id="PS00108">
    <property type="entry name" value="PROTEIN_KINASE_ST"/>
    <property type="match status" value="1"/>
</dbReference>
<organism evidence="12 13">
    <name type="scientific">Linum tenue</name>
    <dbReference type="NCBI Taxonomy" id="586396"/>
    <lineage>
        <taxon>Eukaryota</taxon>
        <taxon>Viridiplantae</taxon>
        <taxon>Streptophyta</taxon>
        <taxon>Embryophyta</taxon>
        <taxon>Tracheophyta</taxon>
        <taxon>Spermatophyta</taxon>
        <taxon>Magnoliopsida</taxon>
        <taxon>eudicotyledons</taxon>
        <taxon>Gunneridae</taxon>
        <taxon>Pentapetalae</taxon>
        <taxon>rosids</taxon>
        <taxon>fabids</taxon>
        <taxon>Malpighiales</taxon>
        <taxon>Linaceae</taxon>
        <taxon>Linum</taxon>
    </lineage>
</organism>
<dbReference type="Pfam" id="PF00069">
    <property type="entry name" value="Pkinase"/>
    <property type="match status" value="2"/>
</dbReference>
<keyword evidence="3" id="KW-0723">Serine/threonine-protein kinase</keyword>
<evidence type="ECO:0000313" key="13">
    <source>
        <dbReference type="Proteomes" id="UP001154282"/>
    </source>
</evidence>
<comment type="caution">
    <text evidence="12">The sequence shown here is derived from an EMBL/GenBank/DDBJ whole genome shotgun (WGS) entry which is preliminary data.</text>
</comment>
<comment type="catalytic activity">
    <reaction evidence="9">
        <text>L-seryl-[protein] + ATP = O-phospho-L-seryl-[protein] + ADP + H(+)</text>
        <dbReference type="Rhea" id="RHEA:17989"/>
        <dbReference type="Rhea" id="RHEA-COMP:9863"/>
        <dbReference type="Rhea" id="RHEA-COMP:11604"/>
        <dbReference type="ChEBI" id="CHEBI:15378"/>
        <dbReference type="ChEBI" id="CHEBI:29999"/>
        <dbReference type="ChEBI" id="CHEBI:30616"/>
        <dbReference type="ChEBI" id="CHEBI:83421"/>
        <dbReference type="ChEBI" id="CHEBI:456216"/>
        <dbReference type="EC" id="2.7.11.22"/>
    </reaction>
</comment>
<feature type="region of interest" description="Disordered" evidence="10">
    <location>
        <begin position="240"/>
        <end position="282"/>
    </location>
</feature>
<evidence type="ECO:0000259" key="11">
    <source>
        <dbReference type="PROSITE" id="PS50011"/>
    </source>
</evidence>
<evidence type="ECO:0000256" key="3">
    <source>
        <dbReference type="ARBA" id="ARBA00022527"/>
    </source>
</evidence>
<dbReference type="PANTHER" id="PTHR24056">
    <property type="entry name" value="CELL DIVISION PROTEIN KINASE"/>
    <property type="match status" value="1"/>
</dbReference>
<keyword evidence="7" id="KW-0067">ATP-binding</keyword>
<dbReference type="GO" id="GO:0005524">
    <property type="term" value="F:ATP binding"/>
    <property type="evidence" value="ECO:0007669"/>
    <property type="project" value="UniProtKB-KW"/>
</dbReference>
<gene>
    <name evidence="12" type="ORF">LITE_LOCUS6571</name>
</gene>
<dbReference type="GO" id="GO:0005634">
    <property type="term" value="C:nucleus"/>
    <property type="evidence" value="ECO:0007669"/>
    <property type="project" value="TreeGrafter"/>
</dbReference>
<dbReference type="InterPro" id="IPR050108">
    <property type="entry name" value="CDK"/>
</dbReference>
<evidence type="ECO:0000256" key="4">
    <source>
        <dbReference type="ARBA" id="ARBA00022679"/>
    </source>
</evidence>
<name>A0AAV0HZ85_9ROSI</name>
<proteinExistence type="inferred from homology"/>
<protein>
    <recommendedName>
        <fullName evidence="2">cyclin-dependent kinase</fullName>
        <ecNumber evidence="2">2.7.11.22</ecNumber>
    </recommendedName>
</protein>
<keyword evidence="5" id="KW-0547">Nucleotide-binding</keyword>
<dbReference type="InterPro" id="IPR000719">
    <property type="entry name" value="Prot_kinase_dom"/>
</dbReference>
<dbReference type="FunFam" id="3.30.200.20:FF:000664">
    <property type="entry name" value="Cyclin-dependent kinase F-1"/>
    <property type="match status" value="1"/>
</dbReference>
<evidence type="ECO:0000256" key="8">
    <source>
        <dbReference type="ARBA" id="ARBA00047811"/>
    </source>
</evidence>
<feature type="domain" description="Protein kinase" evidence="11">
    <location>
        <begin position="26"/>
        <end position="414"/>
    </location>
</feature>
<dbReference type="SUPFAM" id="SSF56112">
    <property type="entry name" value="Protein kinase-like (PK-like)"/>
    <property type="match status" value="1"/>
</dbReference>
<accession>A0AAV0HZ85</accession>
<dbReference type="PROSITE" id="PS50011">
    <property type="entry name" value="PROTEIN_KINASE_DOM"/>
    <property type="match status" value="1"/>
</dbReference>
<evidence type="ECO:0000256" key="7">
    <source>
        <dbReference type="ARBA" id="ARBA00022840"/>
    </source>
</evidence>
<reference evidence="12" key="1">
    <citation type="submission" date="2022-08" db="EMBL/GenBank/DDBJ databases">
        <authorList>
            <person name="Gutierrez-Valencia J."/>
        </authorList>
    </citation>
    <scope>NUCLEOTIDE SEQUENCE</scope>
</reference>
<evidence type="ECO:0000256" key="10">
    <source>
        <dbReference type="SAM" id="MobiDB-lite"/>
    </source>
</evidence>
<dbReference type="InterPro" id="IPR011009">
    <property type="entry name" value="Kinase-like_dom_sf"/>
</dbReference>
<evidence type="ECO:0000256" key="9">
    <source>
        <dbReference type="ARBA" id="ARBA00048367"/>
    </source>
</evidence>
<evidence type="ECO:0000256" key="2">
    <source>
        <dbReference type="ARBA" id="ARBA00012425"/>
    </source>
</evidence>